<evidence type="ECO:0000256" key="16">
    <source>
        <dbReference type="PIRSR" id="PIRSR000169-1"/>
    </source>
</evidence>
<dbReference type="InterPro" id="IPR034804">
    <property type="entry name" value="SQR/QFR_C/D"/>
</dbReference>
<dbReference type="InterPro" id="IPR014312">
    <property type="entry name" value="Succ_DH_anchor"/>
</dbReference>
<dbReference type="GO" id="GO:0046872">
    <property type="term" value="F:metal ion binding"/>
    <property type="evidence" value="ECO:0007669"/>
    <property type="project" value="UniProtKB-KW"/>
</dbReference>
<accession>A0A0J1FZE1</accession>
<keyword evidence="15 18" id="KW-0472">Membrane</keyword>
<protein>
    <recommendedName>
        <fullName evidence="4">Succinate dehydrogenase hydrophobic membrane anchor subunit</fullName>
    </recommendedName>
</protein>
<keyword evidence="12" id="KW-0249">Electron transport</keyword>
<evidence type="ECO:0000256" key="13">
    <source>
        <dbReference type="ARBA" id="ARBA00022989"/>
    </source>
</evidence>
<dbReference type="AlphaFoldDB" id="A0A0J1FZE1"/>
<keyword evidence="8" id="KW-0816">Tricarboxylic acid cycle</keyword>
<keyword evidence="11 17" id="KW-0479">Metal-binding</keyword>
<dbReference type="RefSeq" id="WP_047847462.1">
    <property type="nucleotide sequence ID" value="NZ_AEJF01000093.1"/>
</dbReference>
<dbReference type="PANTHER" id="PTHR38689">
    <property type="entry name" value="SUCCINATE DEHYDROGENASE HYDROPHOBIC MEMBRANE ANCHOR SUBUNIT"/>
    <property type="match status" value="1"/>
</dbReference>
<keyword evidence="20" id="KW-1185">Reference proteome</keyword>
<evidence type="ECO:0000256" key="1">
    <source>
        <dbReference type="ARBA" id="ARBA00004050"/>
    </source>
</evidence>
<sequence>MAANNNNRIGPKRLVVGAHYGLRDWLAQRITAVVMAFYTLVLLFWFFGARDFSYDGWASIFAMQWMKLATFVALLSLFYHAWVGIRDIWMDYVKPMGLRLFLQALTILWLVGCVGYAAQILWRV</sequence>
<evidence type="ECO:0000256" key="15">
    <source>
        <dbReference type="ARBA" id="ARBA00023136"/>
    </source>
</evidence>
<evidence type="ECO:0000256" key="9">
    <source>
        <dbReference type="ARBA" id="ARBA00022617"/>
    </source>
</evidence>
<feature type="binding site" evidence="16">
    <location>
        <position position="92"/>
    </location>
    <ligand>
        <name>a ubiquinone</name>
        <dbReference type="ChEBI" id="CHEBI:16389"/>
    </ligand>
</feature>
<dbReference type="PATRIC" id="fig|908627.4.peg.3352"/>
<dbReference type="GO" id="GO:0005886">
    <property type="term" value="C:plasma membrane"/>
    <property type="evidence" value="ECO:0007669"/>
    <property type="project" value="UniProtKB-SubCell"/>
</dbReference>
<evidence type="ECO:0000256" key="7">
    <source>
        <dbReference type="ARBA" id="ARBA00022519"/>
    </source>
</evidence>
<dbReference type="CDD" id="cd03494">
    <property type="entry name" value="SQR_TypeC_SdhD"/>
    <property type="match status" value="1"/>
</dbReference>
<dbReference type="Proteomes" id="UP000035963">
    <property type="component" value="Unassembled WGS sequence"/>
</dbReference>
<keyword evidence="9 17" id="KW-0349">Heme</keyword>
<feature type="transmembrane region" description="Helical" evidence="18">
    <location>
        <begin position="60"/>
        <end position="79"/>
    </location>
</feature>
<feature type="transmembrane region" description="Helical" evidence="18">
    <location>
        <begin position="100"/>
        <end position="122"/>
    </location>
</feature>
<keyword evidence="7" id="KW-0997">Cell inner membrane</keyword>
<comment type="pathway">
    <text evidence="3">Carbohydrate metabolism; tricarboxylic acid cycle.</text>
</comment>
<dbReference type="GO" id="GO:0009055">
    <property type="term" value="F:electron transfer activity"/>
    <property type="evidence" value="ECO:0007669"/>
    <property type="project" value="TreeGrafter"/>
</dbReference>
<evidence type="ECO:0000256" key="8">
    <source>
        <dbReference type="ARBA" id="ARBA00022532"/>
    </source>
</evidence>
<comment type="subcellular location">
    <subcellularLocation>
        <location evidence="2">Cell inner membrane</location>
        <topology evidence="2">Multi-pass membrane protein</topology>
    </subcellularLocation>
</comment>
<gene>
    <name evidence="19" type="ORF">EOS_15030</name>
</gene>
<name>A0A0J1FZE1_9BURK</name>
<keyword evidence="6" id="KW-1003">Cell membrane</keyword>
<dbReference type="SUPFAM" id="SSF81343">
    <property type="entry name" value="Fumarate reductase respiratory complex transmembrane subunits"/>
    <property type="match status" value="1"/>
</dbReference>
<comment type="caution">
    <text evidence="19">The sequence shown here is derived from an EMBL/GenBank/DDBJ whole genome shotgun (WGS) entry which is preliminary data.</text>
</comment>
<evidence type="ECO:0000256" key="6">
    <source>
        <dbReference type="ARBA" id="ARBA00022475"/>
    </source>
</evidence>
<dbReference type="GO" id="GO:0017004">
    <property type="term" value="P:cytochrome complex assembly"/>
    <property type="evidence" value="ECO:0007669"/>
    <property type="project" value="TreeGrafter"/>
</dbReference>
<dbReference type="GO" id="GO:0006099">
    <property type="term" value="P:tricarboxylic acid cycle"/>
    <property type="evidence" value="ECO:0007669"/>
    <property type="project" value="UniProtKB-UniPathway"/>
</dbReference>
<dbReference type="Gene3D" id="1.20.1300.10">
    <property type="entry name" value="Fumarate reductase/succinate dehydrogenase, transmembrane subunit"/>
    <property type="match status" value="1"/>
</dbReference>
<dbReference type="Pfam" id="PF01127">
    <property type="entry name" value="Sdh_cyt"/>
    <property type="match status" value="1"/>
</dbReference>
<dbReference type="GO" id="GO:0020037">
    <property type="term" value="F:heme binding"/>
    <property type="evidence" value="ECO:0007669"/>
    <property type="project" value="InterPro"/>
</dbReference>
<evidence type="ECO:0000256" key="11">
    <source>
        <dbReference type="ARBA" id="ARBA00022723"/>
    </source>
</evidence>
<feature type="transmembrane region" description="Helical" evidence="18">
    <location>
        <begin position="30"/>
        <end position="48"/>
    </location>
</feature>
<evidence type="ECO:0000256" key="18">
    <source>
        <dbReference type="SAM" id="Phobius"/>
    </source>
</evidence>
<evidence type="ECO:0000256" key="10">
    <source>
        <dbReference type="ARBA" id="ARBA00022692"/>
    </source>
</evidence>
<evidence type="ECO:0000256" key="3">
    <source>
        <dbReference type="ARBA" id="ARBA00005163"/>
    </source>
</evidence>
<evidence type="ECO:0000256" key="5">
    <source>
        <dbReference type="ARBA" id="ARBA00022448"/>
    </source>
</evidence>
<dbReference type="OrthoDB" id="5612767at2"/>
<proteinExistence type="predicted"/>
<comment type="function">
    <text evidence="1">Membrane-anchoring subunit of succinate dehydrogenase (SDH).</text>
</comment>
<reference evidence="19 20" key="1">
    <citation type="journal article" date="2015" name="Genome Announc.">
        <title>Draft Genome Sequence of Burkholderia sp. Strain PML1(12), an Ectomycorrhizosphere-Inhabiting Bacterium with Effective Mineral-Weathering Ability.</title>
        <authorList>
            <person name="Uroz S."/>
            <person name="Oger P."/>
        </authorList>
    </citation>
    <scope>NUCLEOTIDE SEQUENCE [LARGE SCALE GENOMIC DNA]</scope>
    <source>
        <strain evidence="20">PML1(12)</strain>
    </source>
</reference>
<evidence type="ECO:0000313" key="20">
    <source>
        <dbReference type="Proteomes" id="UP000035963"/>
    </source>
</evidence>
<dbReference type="EMBL" id="AEJF01000093">
    <property type="protein sequence ID" value="KLU25313.1"/>
    <property type="molecule type" value="Genomic_DNA"/>
</dbReference>
<evidence type="ECO:0000256" key="12">
    <source>
        <dbReference type="ARBA" id="ARBA00022982"/>
    </source>
</evidence>
<keyword evidence="5" id="KW-0813">Transport</keyword>
<keyword evidence="14 17" id="KW-0408">Iron</keyword>
<dbReference type="UniPathway" id="UPA00223"/>
<dbReference type="InterPro" id="IPR000701">
    <property type="entry name" value="SuccDH_FuR_B_TM-su"/>
</dbReference>
<evidence type="ECO:0000256" key="17">
    <source>
        <dbReference type="PIRSR" id="PIRSR000169-2"/>
    </source>
</evidence>
<feature type="binding site" description="axial binding residue" evidence="17">
    <location>
        <position position="80"/>
    </location>
    <ligand>
        <name>heme</name>
        <dbReference type="ChEBI" id="CHEBI:30413"/>
        <note>ligand shared with second transmembrane subunit</note>
    </ligand>
    <ligandPart>
        <name>Fe</name>
        <dbReference type="ChEBI" id="CHEBI:18248"/>
    </ligandPart>
</feature>
<dbReference type="PIRSF" id="PIRSF000169">
    <property type="entry name" value="SDH_D"/>
    <property type="match status" value="1"/>
</dbReference>
<keyword evidence="13 18" id="KW-1133">Transmembrane helix</keyword>
<evidence type="ECO:0000256" key="4">
    <source>
        <dbReference type="ARBA" id="ARBA00019425"/>
    </source>
</evidence>
<organism evidence="19 20">
    <name type="scientific">Caballeronia mineralivorans PML1(12)</name>
    <dbReference type="NCBI Taxonomy" id="908627"/>
    <lineage>
        <taxon>Bacteria</taxon>
        <taxon>Pseudomonadati</taxon>
        <taxon>Pseudomonadota</taxon>
        <taxon>Betaproteobacteria</taxon>
        <taxon>Burkholderiales</taxon>
        <taxon>Burkholderiaceae</taxon>
        <taxon>Caballeronia</taxon>
    </lineage>
</organism>
<keyword evidence="10 18" id="KW-0812">Transmembrane</keyword>
<evidence type="ECO:0000313" key="19">
    <source>
        <dbReference type="EMBL" id="KLU25313.1"/>
    </source>
</evidence>
<dbReference type="NCBIfam" id="TIGR02968">
    <property type="entry name" value="succ_dehyd_anc"/>
    <property type="match status" value="1"/>
</dbReference>
<evidence type="ECO:0000256" key="14">
    <source>
        <dbReference type="ARBA" id="ARBA00023004"/>
    </source>
</evidence>
<comment type="cofactor">
    <cofactor evidence="17">
        <name>heme</name>
        <dbReference type="ChEBI" id="CHEBI:30413"/>
    </cofactor>
    <text evidence="17">The heme is bound between the two transmembrane subunits.</text>
</comment>
<evidence type="ECO:0000256" key="2">
    <source>
        <dbReference type="ARBA" id="ARBA00004429"/>
    </source>
</evidence>
<dbReference type="PANTHER" id="PTHR38689:SF1">
    <property type="entry name" value="SUCCINATE DEHYDROGENASE HYDROPHOBIC MEMBRANE ANCHOR SUBUNIT"/>
    <property type="match status" value="1"/>
</dbReference>